<sequence length="350" mass="39695">MRPHLQETPQQLVPDWIVLAAKRYGWQVLDVEAQDSFYRKQTAYRLTIDAPRPQSVVLKPFLGSADRLRRTAQAAEALWQSGYRQMPRWLRTTDNEPYVTANCRLLYAAEWIKGRSMTGSAADLRAVGEMLGKLHRLPIAYDPVGQPAAPDRSTSQWMQRLLSQARRFQRRRPELAAECSDRGRWFATHGAACEDLAQAAWQALSDRDVQEALQRELQDLHYIHGDVTTPNIVIAEEGTNQGPFLIDWDRLCIGSTYMELAKAMANVTNLEAASVLHLLDGYESVRPLHPVERRMVSALFQLPREAWITAAQAPGDDPLLFETLARTWQNRLEAVAAVRQWAAAERQGTI</sequence>
<dbReference type="SUPFAM" id="SSF56112">
    <property type="entry name" value="Protein kinase-like (PK-like)"/>
    <property type="match status" value="1"/>
</dbReference>
<comment type="similarity">
    <text evidence="1">Belongs to the pseudomonas-type ThrB family.</text>
</comment>
<keyword evidence="4" id="KW-1185">Reference proteome</keyword>
<feature type="domain" description="Aminoglycoside phosphotransferase" evidence="2">
    <location>
        <begin position="42"/>
        <end position="283"/>
    </location>
</feature>
<proteinExistence type="inferred from homology"/>
<dbReference type="InterPro" id="IPR002575">
    <property type="entry name" value="Aminoglycoside_PTrfase"/>
</dbReference>
<dbReference type="GO" id="GO:0016301">
    <property type="term" value="F:kinase activity"/>
    <property type="evidence" value="ECO:0007669"/>
    <property type="project" value="UniProtKB-KW"/>
</dbReference>
<dbReference type="Proteomes" id="UP001232973">
    <property type="component" value="Unassembled WGS sequence"/>
</dbReference>
<dbReference type="RefSeq" id="WP_274455079.1">
    <property type="nucleotide sequence ID" value="NZ_CP067097.1"/>
</dbReference>
<dbReference type="InterPro" id="IPR050249">
    <property type="entry name" value="Pseudomonas-type_ThrB"/>
</dbReference>
<protein>
    <submittedName>
        <fullName evidence="3">Ser/Thr protein kinase RdoA (MazF antagonist)</fullName>
    </submittedName>
</protein>
<evidence type="ECO:0000313" key="3">
    <source>
        <dbReference type="EMBL" id="MDQ0189223.1"/>
    </source>
</evidence>
<dbReference type="Pfam" id="PF01636">
    <property type="entry name" value="APH"/>
    <property type="match status" value="1"/>
</dbReference>
<name>A0ABT9XG01_9BACL</name>
<dbReference type="PANTHER" id="PTHR21064:SF6">
    <property type="entry name" value="AMINOGLYCOSIDE PHOSPHOTRANSFERASE DOMAIN-CONTAINING PROTEIN"/>
    <property type="match status" value="1"/>
</dbReference>
<comment type="caution">
    <text evidence="3">The sequence shown here is derived from an EMBL/GenBank/DDBJ whole genome shotgun (WGS) entry which is preliminary data.</text>
</comment>
<accession>A0ABT9XG01</accession>
<dbReference type="PANTHER" id="PTHR21064">
    <property type="entry name" value="AMINOGLYCOSIDE PHOSPHOTRANSFERASE DOMAIN-CONTAINING PROTEIN-RELATED"/>
    <property type="match status" value="1"/>
</dbReference>
<reference evidence="3 4" key="1">
    <citation type="submission" date="2023-07" db="EMBL/GenBank/DDBJ databases">
        <title>Genomic Encyclopedia of Type Strains, Phase IV (KMG-IV): sequencing the most valuable type-strain genomes for metagenomic binning, comparative biology and taxonomic classification.</title>
        <authorList>
            <person name="Goeker M."/>
        </authorList>
    </citation>
    <scope>NUCLEOTIDE SEQUENCE [LARGE SCALE GENOMIC DNA]</scope>
    <source>
        <strain evidence="3 4">DSM 4006</strain>
    </source>
</reference>
<dbReference type="EMBL" id="JAUSTP010000005">
    <property type="protein sequence ID" value="MDQ0189223.1"/>
    <property type="molecule type" value="Genomic_DNA"/>
</dbReference>
<evidence type="ECO:0000313" key="4">
    <source>
        <dbReference type="Proteomes" id="UP001232973"/>
    </source>
</evidence>
<dbReference type="Gene3D" id="3.30.200.20">
    <property type="entry name" value="Phosphorylase Kinase, domain 1"/>
    <property type="match status" value="1"/>
</dbReference>
<dbReference type="Gene3D" id="3.90.1200.10">
    <property type="match status" value="1"/>
</dbReference>
<keyword evidence="3" id="KW-0418">Kinase</keyword>
<dbReference type="InterPro" id="IPR011009">
    <property type="entry name" value="Kinase-like_dom_sf"/>
</dbReference>
<organism evidence="3 4">
    <name type="scientific">Alicyclobacillus cycloheptanicus</name>
    <dbReference type="NCBI Taxonomy" id="1457"/>
    <lineage>
        <taxon>Bacteria</taxon>
        <taxon>Bacillati</taxon>
        <taxon>Bacillota</taxon>
        <taxon>Bacilli</taxon>
        <taxon>Bacillales</taxon>
        <taxon>Alicyclobacillaceae</taxon>
        <taxon>Alicyclobacillus</taxon>
    </lineage>
</organism>
<evidence type="ECO:0000259" key="2">
    <source>
        <dbReference type="Pfam" id="PF01636"/>
    </source>
</evidence>
<keyword evidence="3" id="KW-0808">Transferase</keyword>
<evidence type="ECO:0000256" key="1">
    <source>
        <dbReference type="ARBA" id="ARBA00038240"/>
    </source>
</evidence>
<gene>
    <name evidence="3" type="ORF">J2S03_001039</name>
</gene>